<dbReference type="AlphaFoldDB" id="A0AAN7ZVM0"/>
<comment type="subcellular location">
    <subcellularLocation>
        <location evidence="1">Membrane</location>
        <topology evidence="1">Multi-pass membrane protein</topology>
    </subcellularLocation>
</comment>
<dbReference type="EMBL" id="JAVRQU010000003">
    <property type="protein sequence ID" value="KAK5705296.1"/>
    <property type="molecule type" value="Genomic_DNA"/>
</dbReference>
<name>A0AAN7ZVM0_9PEZI</name>
<proteinExistence type="predicted"/>
<evidence type="ECO:0000256" key="5">
    <source>
        <dbReference type="ARBA" id="ARBA00023136"/>
    </source>
</evidence>
<comment type="caution">
    <text evidence="7">The sequence shown here is derived from an EMBL/GenBank/DDBJ whole genome shotgun (WGS) entry which is preliminary data.</text>
</comment>
<accession>A0AAN7ZVM0</accession>
<keyword evidence="4 6" id="KW-1133">Transmembrane helix</keyword>
<dbReference type="GO" id="GO:0022857">
    <property type="term" value="F:transmembrane transporter activity"/>
    <property type="evidence" value="ECO:0007669"/>
    <property type="project" value="TreeGrafter"/>
</dbReference>
<evidence type="ECO:0000256" key="2">
    <source>
        <dbReference type="ARBA" id="ARBA00022448"/>
    </source>
</evidence>
<dbReference type="SUPFAM" id="SSF103473">
    <property type="entry name" value="MFS general substrate transporter"/>
    <property type="match status" value="1"/>
</dbReference>
<evidence type="ECO:0000256" key="6">
    <source>
        <dbReference type="SAM" id="Phobius"/>
    </source>
</evidence>
<evidence type="ECO:0000313" key="8">
    <source>
        <dbReference type="Proteomes" id="UP001310594"/>
    </source>
</evidence>
<dbReference type="Proteomes" id="UP001310594">
    <property type="component" value="Unassembled WGS sequence"/>
</dbReference>
<keyword evidence="3 6" id="KW-0812">Transmembrane</keyword>
<keyword evidence="5 6" id="KW-0472">Membrane</keyword>
<evidence type="ECO:0000256" key="1">
    <source>
        <dbReference type="ARBA" id="ARBA00004141"/>
    </source>
</evidence>
<dbReference type="PANTHER" id="PTHR43791:SF36">
    <property type="entry name" value="TRANSPORTER, PUTATIVE (AFU_ORTHOLOGUE AFUA_6G08340)-RELATED"/>
    <property type="match status" value="1"/>
</dbReference>
<keyword evidence="2" id="KW-0813">Transport</keyword>
<evidence type="ECO:0000256" key="4">
    <source>
        <dbReference type="ARBA" id="ARBA00022989"/>
    </source>
</evidence>
<feature type="transmembrane region" description="Helical" evidence="6">
    <location>
        <begin position="151"/>
        <end position="170"/>
    </location>
</feature>
<dbReference type="InterPro" id="IPR036259">
    <property type="entry name" value="MFS_trans_sf"/>
</dbReference>
<gene>
    <name evidence="7" type="ORF">LTR97_002414</name>
</gene>
<dbReference type="Gene3D" id="1.20.1250.20">
    <property type="entry name" value="MFS general substrate transporter like domains"/>
    <property type="match status" value="1"/>
</dbReference>
<evidence type="ECO:0008006" key="9">
    <source>
        <dbReference type="Google" id="ProtNLM"/>
    </source>
</evidence>
<dbReference type="PANTHER" id="PTHR43791">
    <property type="entry name" value="PERMEASE-RELATED"/>
    <property type="match status" value="1"/>
</dbReference>
<sequence>MFNFGAARAAVQAEGVYIGGWSIKQALVANNAERTSASDEGVDKAQDRVEQVNTLIDWGVAEERALVRKLDLRVLLPCCIVYFLAYLDRANMGFVGVLQAETPDSFSESLDLHGIEFNWSLVSLDLPADAKKVTALLIPSNLLMKKVSGKRYFPCIMVLFGLVVMCISAVKNNAGLLAARFMLGIPEAGVVPASIM</sequence>
<reference evidence="7" key="1">
    <citation type="submission" date="2023-08" db="EMBL/GenBank/DDBJ databases">
        <title>Black Yeasts Isolated from many extreme environments.</title>
        <authorList>
            <person name="Coleine C."/>
            <person name="Stajich J.E."/>
            <person name="Selbmann L."/>
        </authorList>
    </citation>
    <scope>NUCLEOTIDE SEQUENCE</scope>
    <source>
        <strain evidence="7">CCFEE 5810</strain>
    </source>
</reference>
<protein>
    <recommendedName>
        <fullName evidence="9">Major facilitator superfamily (MFS) profile domain-containing protein</fullName>
    </recommendedName>
</protein>
<evidence type="ECO:0000256" key="3">
    <source>
        <dbReference type="ARBA" id="ARBA00022692"/>
    </source>
</evidence>
<evidence type="ECO:0000313" key="7">
    <source>
        <dbReference type="EMBL" id="KAK5705296.1"/>
    </source>
</evidence>
<organism evidence="7 8">
    <name type="scientific">Elasticomyces elasticus</name>
    <dbReference type="NCBI Taxonomy" id="574655"/>
    <lineage>
        <taxon>Eukaryota</taxon>
        <taxon>Fungi</taxon>
        <taxon>Dikarya</taxon>
        <taxon>Ascomycota</taxon>
        <taxon>Pezizomycotina</taxon>
        <taxon>Dothideomycetes</taxon>
        <taxon>Dothideomycetidae</taxon>
        <taxon>Mycosphaerellales</taxon>
        <taxon>Teratosphaeriaceae</taxon>
        <taxon>Elasticomyces</taxon>
    </lineage>
</organism>
<dbReference type="GO" id="GO:0016020">
    <property type="term" value="C:membrane"/>
    <property type="evidence" value="ECO:0007669"/>
    <property type="project" value="UniProtKB-SubCell"/>
</dbReference>